<keyword evidence="1" id="KW-1133">Transmembrane helix</keyword>
<dbReference type="AlphaFoldDB" id="A0A226D211"/>
<protein>
    <submittedName>
        <fullName evidence="2">Uncharacterized protein</fullName>
    </submittedName>
</protein>
<feature type="transmembrane region" description="Helical" evidence="1">
    <location>
        <begin position="269"/>
        <end position="289"/>
    </location>
</feature>
<keyword evidence="3" id="KW-1185">Reference proteome</keyword>
<reference evidence="2 3" key="1">
    <citation type="submission" date="2015-12" db="EMBL/GenBank/DDBJ databases">
        <title>The genome of Folsomia candida.</title>
        <authorList>
            <person name="Faddeeva A."/>
            <person name="Derks M.F."/>
            <person name="Anvar Y."/>
            <person name="Smit S."/>
            <person name="Van Straalen N."/>
            <person name="Roelofs D."/>
        </authorList>
    </citation>
    <scope>NUCLEOTIDE SEQUENCE [LARGE SCALE GENOMIC DNA]</scope>
    <source>
        <strain evidence="2 3">VU population</strain>
        <tissue evidence="2">Whole body</tissue>
    </source>
</reference>
<name>A0A226D211_FOLCA</name>
<keyword evidence="1" id="KW-0812">Transmembrane</keyword>
<feature type="transmembrane region" description="Helical" evidence="1">
    <location>
        <begin position="455"/>
        <end position="474"/>
    </location>
</feature>
<accession>A0A226D211</accession>
<dbReference type="EMBL" id="LNIX01000038">
    <property type="protein sequence ID" value="OXA39625.1"/>
    <property type="molecule type" value="Genomic_DNA"/>
</dbReference>
<gene>
    <name evidence="2" type="ORF">Fcan01_25732</name>
</gene>
<dbReference type="Proteomes" id="UP000198287">
    <property type="component" value="Unassembled WGS sequence"/>
</dbReference>
<evidence type="ECO:0000256" key="1">
    <source>
        <dbReference type="SAM" id="Phobius"/>
    </source>
</evidence>
<proteinExistence type="predicted"/>
<evidence type="ECO:0000313" key="2">
    <source>
        <dbReference type="EMBL" id="OXA39625.1"/>
    </source>
</evidence>
<sequence>MDEATATFPRAHSVENMHRLISNPVHLNADYNFGLWSGPVYFSLCFLCPYCAPGYFVQINSFYQIIPQQKSYWNPLNVFTFQYIWNFAVIKFYTNVKLELDSDTGMEDRSVIKFCGTSMNSRRSLACFMNSRKLATLAKVINISFTNIDDTAGQTYWGDVTFTEFTLKRQEGFLNRMSYQNKAGYDLIYCDYNIRPERFSFSIWVIPIQITVWIMVLISISATCLLLILHRGISFRTMNKTSYTFLLINDIFDIFSILARQAVSSSTASILSVFPCIFILLSFSATILLSEYEFFVTAELVVPDVPQKLEHLPELIKRDGISQVERLNDSVQEVGQREAHLTKMFAKSNPKFAMIHRGHESDLILKMVHELELKERYNCYLVKNVADKRTIYDNFVNAIGEKCKEVLDRLREVGFYKLWETWNKLAGNIWFEAERRRTNQIWYEAKADFISFSNLLSFQIVFGVLLGVAGLVFVCEMVMRRFRFTIVQDINIVINVDKKQCQPIITSHLSGLCENKRPKLHPTSTAM</sequence>
<comment type="caution">
    <text evidence="2">The sequence shown here is derived from an EMBL/GenBank/DDBJ whole genome shotgun (WGS) entry which is preliminary data.</text>
</comment>
<organism evidence="2 3">
    <name type="scientific">Folsomia candida</name>
    <name type="common">Springtail</name>
    <dbReference type="NCBI Taxonomy" id="158441"/>
    <lineage>
        <taxon>Eukaryota</taxon>
        <taxon>Metazoa</taxon>
        <taxon>Ecdysozoa</taxon>
        <taxon>Arthropoda</taxon>
        <taxon>Hexapoda</taxon>
        <taxon>Collembola</taxon>
        <taxon>Entomobryomorpha</taxon>
        <taxon>Isotomoidea</taxon>
        <taxon>Isotomidae</taxon>
        <taxon>Proisotominae</taxon>
        <taxon>Folsomia</taxon>
    </lineage>
</organism>
<keyword evidence="1" id="KW-0472">Membrane</keyword>
<evidence type="ECO:0000313" key="3">
    <source>
        <dbReference type="Proteomes" id="UP000198287"/>
    </source>
</evidence>
<feature type="transmembrane region" description="Helical" evidence="1">
    <location>
        <begin position="201"/>
        <end position="229"/>
    </location>
</feature>